<reference evidence="3" key="1">
    <citation type="submission" date="2019-03" db="EMBL/GenBank/DDBJ databases">
        <title>Improved annotation for the trematode Fasciola hepatica.</title>
        <authorList>
            <person name="Choi Y.-J."/>
            <person name="Martin J."/>
            <person name="Mitreva M."/>
        </authorList>
    </citation>
    <scope>NUCLEOTIDE SEQUENCE [LARGE SCALE GENOMIC DNA]</scope>
</reference>
<feature type="coiled-coil region" evidence="1">
    <location>
        <begin position="120"/>
        <end position="150"/>
    </location>
</feature>
<sequence length="385" mass="43411">MKEYRTEPAITFGDDTDDRITRTQEVRKPLPVSQKSNSAAPVNVIRPISLPDNGPPISNTSAKVALQLLITTIQDTVLSHERALRLIGSRMPLFDAMDDMKGWLKTKGKHAADEDYDWCRNRLNTLLNELEQMIRRAENALKEFHDLRQLILRSITGNSGDGIARTRLRSEQEAEMRRLLENTDRWFQQFPKNLPQGKQDEVMQPPLELFIAELQLIKATHDSIVAKSGSMTPPTKNRADFQLPKEVSHPIPAGSEPQIMRTNTWRVSSQLSGNVRDTIPGSLDSKLPSTTLRMVSQLTKEVRHQLSAGSEPQLMQTKTWRVNSQPPKTKRDSISTTAEPEVSPPTTRLSLHGSQTSVNEISTIVNAEEVCLNFYDIVNKLFCNT</sequence>
<keyword evidence="4" id="KW-1185">Reference proteome</keyword>
<evidence type="ECO:0000313" key="3">
    <source>
        <dbReference type="EMBL" id="THD20318.1"/>
    </source>
</evidence>
<organism evidence="3 4">
    <name type="scientific">Fasciola hepatica</name>
    <name type="common">Liver fluke</name>
    <dbReference type="NCBI Taxonomy" id="6192"/>
    <lineage>
        <taxon>Eukaryota</taxon>
        <taxon>Metazoa</taxon>
        <taxon>Spiralia</taxon>
        <taxon>Lophotrochozoa</taxon>
        <taxon>Platyhelminthes</taxon>
        <taxon>Trematoda</taxon>
        <taxon>Digenea</taxon>
        <taxon>Plagiorchiida</taxon>
        <taxon>Echinostomata</taxon>
        <taxon>Echinostomatoidea</taxon>
        <taxon>Fasciolidae</taxon>
        <taxon>Fasciola</taxon>
    </lineage>
</organism>
<evidence type="ECO:0000256" key="1">
    <source>
        <dbReference type="SAM" id="Coils"/>
    </source>
</evidence>
<evidence type="ECO:0000256" key="2">
    <source>
        <dbReference type="SAM" id="MobiDB-lite"/>
    </source>
</evidence>
<name>A0A4E0REY7_FASHE</name>
<dbReference type="AlphaFoldDB" id="A0A4E0REY7"/>
<comment type="caution">
    <text evidence="3">The sequence shown here is derived from an EMBL/GenBank/DDBJ whole genome shotgun (WGS) entry which is preliminary data.</text>
</comment>
<accession>A0A4E0REY7</accession>
<keyword evidence="1" id="KW-0175">Coiled coil</keyword>
<evidence type="ECO:0000313" key="4">
    <source>
        <dbReference type="Proteomes" id="UP000230066"/>
    </source>
</evidence>
<feature type="compositionally biased region" description="Polar residues" evidence="2">
    <location>
        <begin position="334"/>
        <end position="354"/>
    </location>
</feature>
<dbReference type="EMBL" id="JXXN02004815">
    <property type="protein sequence ID" value="THD20318.1"/>
    <property type="molecule type" value="Genomic_DNA"/>
</dbReference>
<gene>
    <name evidence="3" type="ORF">D915_009054</name>
</gene>
<protein>
    <submittedName>
        <fullName evidence="3">Uncharacterized protein</fullName>
    </submittedName>
</protein>
<proteinExistence type="predicted"/>
<feature type="compositionally biased region" description="Polar residues" evidence="2">
    <location>
        <begin position="307"/>
        <end position="327"/>
    </location>
</feature>
<feature type="region of interest" description="Disordered" evidence="2">
    <location>
        <begin position="306"/>
        <end position="354"/>
    </location>
</feature>
<dbReference type="Proteomes" id="UP000230066">
    <property type="component" value="Unassembled WGS sequence"/>
</dbReference>